<reference evidence="3" key="1">
    <citation type="submission" date="2025-08" db="UniProtKB">
        <authorList>
            <consortium name="RefSeq"/>
        </authorList>
    </citation>
    <scope>IDENTIFICATION</scope>
</reference>
<evidence type="ECO:0000313" key="3">
    <source>
        <dbReference type="RefSeq" id="XP_039122024.1"/>
    </source>
</evidence>
<dbReference type="PANTHER" id="PTHR47718">
    <property type="entry name" value="OS01G0519700 PROTEIN"/>
    <property type="match status" value="1"/>
</dbReference>
<evidence type="ECO:0000259" key="1">
    <source>
        <dbReference type="Pfam" id="PF10551"/>
    </source>
</evidence>
<dbReference type="RefSeq" id="XP_039122024.1">
    <property type="nucleotide sequence ID" value="XM_039266090.1"/>
</dbReference>
<dbReference type="Proteomes" id="UP001515500">
    <property type="component" value="Chromosome 4"/>
</dbReference>
<keyword evidence="2" id="KW-1185">Reference proteome</keyword>
<organism evidence="2 3">
    <name type="scientific">Dioscorea cayennensis subsp. rotundata</name>
    <name type="common">White Guinea yam</name>
    <name type="synonym">Dioscorea rotundata</name>
    <dbReference type="NCBI Taxonomy" id="55577"/>
    <lineage>
        <taxon>Eukaryota</taxon>
        <taxon>Viridiplantae</taxon>
        <taxon>Streptophyta</taxon>
        <taxon>Embryophyta</taxon>
        <taxon>Tracheophyta</taxon>
        <taxon>Spermatophyta</taxon>
        <taxon>Magnoliopsida</taxon>
        <taxon>Liliopsida</taxon>
        <taxon>Dioscoreales</taxon>
        <taxon>Dioscoreaceae</taxon>
        <taxon>Dioscorea</taxon>
    </lineage>
</organism>
<feature type="domain" description="MULE transposase" evidence="1">
    <location>
        <begin position="12"/>
        <end position="106"/>
    </location>
</feature>
<proteinExistence type="predicted"/>
<dbReference type="InterPro" id="IPR018289">
    <property type="entry name" value="MULE_transposase_dom"/>
</dbReference>
<sequence>MSIAAYEAFGDVISFNTTYLTNKYDMPFAPFVGVNHHGQTILFGCGLLSKEDTKTYIWLFNTWLECMAGKAPKVIITDQCMAIQDAVKAVFPNSHHRLCLWHIMKKVPEKLGGLNEYKAIKKVLKSIIYEAMDIQEFKILAAEIGAQSIEKYNFLMKFVDGAIEKLMDDTNYWESHPKQHSLEVDHEQHQATSSTTKFRTPLKVRTKGRPPLKRKKSKVEELIIRNKKKVNSNSLPNALNMYVASFTLQNIGTDSSSQVTRKLYFNTYDLDD</sequence>
<evidence type="ECO:0000313" key="2">
    <source>
        <dbReference type="Proteomes" id="UP001515500"/>
    </source>
</evidence>
<accession>A0AB40B5K3</accession>
<dbReference type="GeneID" id="120258639"/>
<dbReference type="Pfam" id="PF10551">
    <property type="entry name" value="MULE"/>
    <property type="match status" value="1"/>
</dbReference>
<gene>
    <name evidence="3" type="primary">LOC120258639</name>
</gene>
<dbReference type="AlphaFoldDB" id="A0AB40B5K3"/>
<protein>
    <submittedName>
        <fullName evidence="3">Protein FAR1-RELATED SEQUENCE 3-like</fullName>
    </submittedName>
</protein>
<dbReference type="PANTHER" id="PTHR47718:SF13">
    <property type="entry name" value="OS09G0290500 PROTEIN"/>
    <property type="match status" value="1"/>
</dbReference>
<name>A0AB40B5K3_DIOCR</name>